<dbReference type="Proteomes" id="UP000266886">
    <property type="component" value="Unassembled WGS sequence"/>
</dbReference>
<sequence>MNARNCPRKVRSMDRHRTPRPTSDLTTAAAELSAKQREVFGALQQFPQGAQVTELAKELGMHINTVRGHLDELIAHGLVVRRQARTTGRGRPSHIFTARVARNADVTSEYVELVDMLATAIAGDDLERAREVGRQWAKEASSRHGGTPRDLDEATEKVARILRDMGFDPALRDDAATDTSRELSLKACPFVTDPGRAPSPAVCALHAGYVDGKAGRMQVELLPFDRPHECGARITEVE</sequence>
<accession>A0ABX9UJH7</accession>
<evidence type="ECO:0000256" key="1">
    <source>
        <dbReference type="SAM" id="MobiDB-lite"/>
    </source>
</evidence>
<comment type="caution">
    <text evidence="3">The sequence shown here is derived from an EMBL/GenBank/DDBJ whole genome shotgun (WGS) entry which is preliminary data.</text>
</comment>
<dbReference type="Gene3D" id="1.10.10.10">
    <property type="entry name" value="Winged helix-like DNA-binding domain superfamily/Winged helix DNA-binding domain"/>
    <property type="match status" value="1"/>
</dbReference>
<evidence type="ECO:0000313" key="3">
    <source>
        <dbReference type="EMBL" id="RMD18912.1"/>
    </source>
</evidence>
<gene>
    <name evidence="3" type="ORF">EAW56_08115</name>
</gene>
<dbReference type="InterPro" id="IPR036388">
    <property type="entry name" value="WH-like_DNA-bd_sf"/>
</dbReference>
<proteinExistence type="predicted"/>
<keyword evidence="4" id="KW-1185">Reference proteome</keyword>
<reference evidence="3 4" key="1">
    <citation type="submission" date="2018-10" db="EMBL/GenBank/DDBJ databases">
        <title>Whole genome sequence of Corynebacterium gottingense DSM 130494T.</title>
        <authorList>
            <person name="Bernier A.-M."/>
            <person name="Bernard K."/>
        </authorList>
    </citation>
    <scope>NUCLEOTIDE SEQUENCE [LARGE SCALE GENOMIC DNA]</scope>
    <source>
        <strain evidence="3 4">DSM 103494</strain>
    </source>
</reference>
<feature type="domain" description="HTH iclR-type" evidence="2">
    <location>
        <begin position="39"/>
        <end position="81"/>
    </location>
</feature>
<dbReference type="SUPFAM" id="SSF46785">
    <property type="entry name" value="Winged helix' DNA-binding domain"/>
    <property type="match status" value="1"/>
</dbReference>
<evidence type="ECO:0000313" key="4">
    <source>
        <dbReference type="Proteomes" id="UP000266886"/>
    </source>
</evidence>
<organism evidence="3 4">
    <name type="scientific">Corynebacterium gottingense</name>
    <dbReference type="NCBI Taxonomy" id="2041036"/>
    <lineage>
        <taxon>Bacteria</taxon>
        <taxon>Bacillati</taxon>
        <taxon>Actinomycetota</taxon>
        <taxon>Actinomycetes</taxon>
        <taxon>Mycobacteriales</taxon>
        <taxon>Corynebacteriaceae</taxon>
        <taxon>Corynebacterium</taxon>
    </lineage>
</organism>
<protein>
    <submittedName>
        <fullName evidence="3">Transcriptional regulator</fullName>
    </submittedName>
</protein>
<feature type="region of interest" description="Disordered" evidence="1">
    <location>
        <begin position="1"/>
        <end position="25"/>
    </location>
</feature>
<dbReference type="InterPro" id="IPR036390">
    <property type="entry name" value="WH_DNA-bd_sf"/>
</dbReference>
<dbReference type="Pfam" id="PF09339">
    <property type="entry name" value="HTH_IclR"/>
    <property type="match status" value="1"/>
</dbReference>
<dbReference type="InterPro" id="IPR005471">
    <property type="entry name" value="Tscrpt_reg_IclR_N"/>
</dbReference>
<name>A0ABX9UJH7_9CORY</name>
<evidence type="ECO:0000259" key="2">
    <source>
        <dbReference type="Pfam" id="PF09339"/>
    </source>
</evidence>
<dbReference type="EMBL" id="RDRE01000011">
    <property type="protein sequence ID" value="RMD18912.1"/>
    <property type="molecule type" value="Genomic_DNA"/>
</dbReference>
<feature type="compositionally biased region" description="Basic residues" evidence="1">
    <location>
        <begin position="1"/>
        <end position="10"/>
    </location>
</feature>